<dbReference type="SUPFAM" id="SSF48350">
    <property type="entry name" value="GTPase activation domain, GAP"/>
    <property type="match status" value="1"/>
</dbReference>
<name>A0A1Y2ATN6_9FUNG</name>
<feature type="domain" description="Rho-GAP" evidence="1">
    <location>
        <begin position="485"/>
        <end position="623"/>
    </location>
</feature>
<dbReference type="EMBL" id="MCOG01000213">
    <property type="protein sequence ID" value="ORY25305.1"/>
    <property type="molecule type" value="Genomic_DNA"/>
</dbReference>
<sequence length="723" mass="82830">MAEPQQDINLNYPSSITTSSTAIREYDYTPNNSNERGKAISNNRGVSILKSVYRSLILSNKKNKKLLKNEYVSREGLDKMNDILDRMSVLSVGNGQTNSVYLSRLFYQNCAPFVVFRVIADIYSYESIIEQIELKEQIFWGVTDPATLQIPNVESKKDQYNPTHWIKRLIKKCQNVILNKESQDSPWWYLHRLCVLIGFLVELRLPESVLIELRDRLWIISSLEQAKSDEKVWNRIAETLCRIVYKIELKDKFKTKCIDINNNNNINPYGDSNEILGDSYISESTLTSQKKLNSDSNLASIRGSYQSNSVGILPVTNTSNNHYYNNESNNLKSLPTSINNLANNLSKTLNLSQGQYHLDNSSRTINDDNLYHKDFYSDNDSIKNSMTADSDVSLSIMKTEDGLPMLLALQFEYIFSKPVSAILPSEMFLSFRNCIENFSKPIPDEIINEVQLSTEYLCSSDIPECEYTRSSRWFRISPRVQELKNIDSEGFIKYKENQYKIYQERRSKDNKTNIPFYVDCIVVASHIKSLMKEIPGGLIPYSIQLAIMNIIEKITDPNNDNNNGYSNLQMSEQVKLDVETIRLLLKLSPGRYKLLQMIIKVAQRILSDCIIDPMTAASLARVLPVENLSSLSEISKKQQVIYGLEGIPSNSFNLSVVSTTVNSSTTSKGYEQSSLAGVLDILEKWQIAWSYLVENPDEFFYKEDQSFDIQTECFKRSLIRIFS</sequence>
<accession>A0A1Y2ATN6</accession>
<dbReference type="Proteomes" id="UP000193920">
    <property type="component" value="Unassembled WGS sequence"/>
</dbReference>
<comment type="caution">
    <text evidence="2">The sequence shown here is derived from an EMBL/GenBank/DDBJ whole genome shotgun (WGS) entry which is preliminary data.</text>
</comment>
<dbReference type="InterPro" id="IPR008936">
    <property type="entry name" value="Rho_GTPase_activation_prot"/>
</dbReference>
<dbReference type="Gene3D" id="1.10.555.10">
    <property type="entry name" value="Rho GTPase activation protein"/>
    <property type="match status" value="1"/>
</dbReference>
<reference evidence="2 3" key="1">
    <citation type="submission" date="2016-08" db="EMBL/GenBank/DDBJ databases">
        <title>A Parts List for Fungal Cellulosomes Revealed by Comparative Genomics.</title>
        <authorList>
            <consortium name="DOE Joint Genome Institute"/>
            <person name="Haitjema C.H."/>
            <person name="Gilmore S.P."/>
            <person name="Henske J.K."/>
            <person name="Solomon K.V."/>
            <person name="De Groot R."/>
            <person name="Kuo A."/>
            <person name="Mondo S.J."/>
            <person name="Salamov A.A."/>
            <person name="Labutti K."/>
            <person name="Zhao Z."/>
            <person name="Chiniquy J."/>
            <person name="Barry K."/>
            <person name="Brewer H.M."/>
            <person name="Purvine S.O."/>
            <person name="Wright A.T."/>
            <person name="Boxma B."/>
            <person name="Van Alen T."/>
            <person name="Hackstein J.H."/>
            <person name="Baker S.E."/>
            <person name="Grigoriev I.V."/>
            <person name="O'Malley M.A."/>
        </authorList>
    </citation>
    <scope>NUCLEOTIDE SEQUENCE [LARGE SCALE GENOMIC DNA]</scope>
    <source>
        <strain evidence="2 3">G1</strain>
    </source>
</reference>
<dbReference type="Pfam" id="PF00620">
    <property type="entry name" value="RhoGAP"/>
    <property type="match status" value="1"/>
</dbReference>
<dbReference type="AlphaFoldDB" id="A0A1Y2ATN6"/>
<gene>
    <name evidence="2" type="ORF">LY90DRAFT_706351</name>
</gene>
<dbReference type="GO" id="GO:0007165">
    <property type="term" value="P:signal transduction"/>
    <property type="evidence" value="ECO:0007669"/>
    <property type="project" value="InterPro"/>
</dbReference>
<organism evidence="2 3">
    <name type="scientific">Neocallimastix californiae</name>
    <dbReference type="NCBI Taxonomy" id="1754190"/>
    <lineage>
        <taxon>Eukaryota</taxon>
        <taxon>Fungi</taxon>
        <taxon>Fungi incertae sedis</taxon>
        <taxon>Chytridiomycota</taxon>
        <taxon>Chytridiomycota incertae sedis</taxon>
        <taxon>Neocallimastigomycetes</taxon>
        <taxon>Neocallimastigales</taxon>
        <taxon>Neocallimastigaceae</taxon>
        <taxon>Neocallimastix</taxon>
    </lineage>
</organism>
<protein>
    <recommendedName>
        <fullName evidence="1">Rho-GAP domain-containing protein</fullName>
    </recommendedName>
</protein>
<evidence type="ECO:0000259" key="1">
    <source>
        <dbReference type="Pfam" id="PF00620"/>
    </source>
</evidence>
<dbReference type="InterPro" id="IPR000198">
    <property type="entry name" value="RhoGAP_dom"/>
</dbReference>
<evidence type="ECO:0000313" key="2">
    <source>
        <dbReference type="EMBL" id="ORY25305.1"/>
    </source>
</evidence>
<dbReference type="OrthoDB" id="2138858at2759"/>
<evidence type="ECO:0000313" key="3">
    <source>
        <dbReference type="Proteomes" id="UP000193920"/>
    </source>
</evidence>
<proteinExistence type="predicted"/>
<keyword evidence="3" id="KW-1185">Reference proteome</keyword>